<reference evidence="4 5" key="3">
    <citation type="journal article" date="2017" name="G3 (Bethesda)">
        <title>Comparative analysis highlights variable genome content of wheat rusts and divergence of the mating loci.</title>
        <authorList>
            <person name="Cuomo C.A."/>
            <person name="Bakkeren G."/>
            <person name="Khalil H.B."/>
            <person name="Panwar V."/>
            <person name="Joly D."/>
            <person name="Linning R."/>
            <person name="Sakthikumar S."/>
            <person name="Song X."/>
            <person name="Adiconis X."/>
            <person name="Fan L."/>
            <person name="Goldberg J.M."/>
            <person name="Levin J.Z."/>
            <person name="Young S."/>
            <person name="Zeng Q."/>
            <person name="Anikster Y."/>
            <person name="Bruce M."/>
            <person name="Wang M."/>
            <person name="Yin C."/>
            <person name="McCallum B."/>
            <person name="Szabo L.J."/>
            <person name="Hulbert S."/>
            <person name="Chen X."/>
            <person name="Fellers J.P."/>
        </authorList>
    </citation>
    <scope>NUCLEOTIDE SEQUENCE</scope>
    <source>
        <strain evidence="5">Isolate 1-1 / race 1 (BBBD)</strain>
        <strain evidence="4">isolate 1-1 / race 1 (BBBD)</strain>
    </source>
</reference>
<keyword evidence="2" id="KW-0472">Membrane</keyword>
<feature type="region of interest" description="Disordered" evidence="1">
    <location>
        <begin position="566"/>
        <end position="594"/>
    </location>
</feature>
<keyword evidence="5" id="KW-1185">Reference proteome</keyword>
<feature type="region of interest" description="Disordered" evidence="1">
    <location>
        <begin position="367"/>
        <end position="425"/>
    </location>
</feature>
<reference evidence="3" key="2">
    <citation type="submission" date="2016-05" db="EMBL/GenBank/DDBJ databases">
        <title>Comparative analysis highlights variable genome content of wheat rusts and divergence of the mating loci.</title>
        <authorList>
            <person name="Cuomo C.A."/>
            <person name="Bakkeren G."/>
            <person name="Szabo L."/>
            <person name="Khalil H."/>
            <person name="Joly D."/>
            <person name="Goldberg J."/>
            <person name="Young S."/>
            <person name="Zeng Q."/>
            <person name="Fellers J."/>
        </authorList>
    </citation>
    <scope>NUCLEOTIDE SEQUENCE [LARGE SCALE GENOMIC DNA]</scope>
    <source>
        <strain evidence="3">1-1 BBBD Race 1</strain>
    </source>
</reference>
<reference evidence="4" key="4">
    <citation type="submission" date="2025-05" db="UniProtKB">
        <authorList>
            <consortium name="EnsemblFungi"/>
        </authorList>
    </citation>
    <scope>IDENTIFICATION</scope>
    <source>
        <strain evidence="4">isolate 1-1 / race 1 (BBBD)</strain>
    </source>
</reference>
<keyword evidence="2" id="KW-1133">Transmembrane helix</keyword>
<feature type="region of interest" description="Disordered" evidence="1">
    <location>
        <begin position="519"/>
        <end position="553"/>
    </location>
</feature>
<feature type="compositionally biased region" description="Polar residues" evidence="1">
    <location>
        <begin position="406"/>
        <end position="425"/>
    </location>
</feature>
<accession>A0A180H065</accession>
<dbReference type="Proteomes" id="UP000005240">
    <property type="component" value="Unassembled WGS sequence"/>
</dbReference>
<evidence type="ECO:0000313" key="5">
    <source>
        <dbReference type="Proteomes" id="UP000005240"/>
    </source>
</evidence>
<dbReference type="EMBL" id="ADAS02000011">
    <property type="protein sequence ID" value="OAV97693.1"/>
    <property type="molecule type" value="Genomic_DNA"/>
</dbReference>
<feature type="compositionally biased region" description="Polar residues" evidence="1">
    <location>
        <begin position="278"/>
        <end position="288"/>
    </location>
</feature>
<sequence>MVGQSLSKTAHISSFLVFTHLTVYLIMGAPMHPPPPLISAGHWNLAFDAGNDVAPAPGFSVVQTAEHTLAPVWRQNVVPVAYTSHWSCEYEPVTWITNHIVPNVPNPQQAPVHGAAPTGLRPNAVPFQSGYSDGRTRESPMVTCEEKNSKGFGGGPYQPRANTQANSDGVFNASLGRPQVATVPSPLARTAKSAINPSKVTENAEKRNELIFGSIDARPKILDQSGSEVKGKARPNFLKNDMTTQVYRVVNRAGHTSEEARDPTQNKETRVSRVASRAANTSGQPQSKHTSDLALSGGRVNTVIKERNSSEGTTDLLQKSNSDGLSSACHKGITDAVSGNIHMGDTQNTAQIFAATKLASIKENPVVNEKGDDFPLTNRNVEGDGSSQKRTSEYSDDPEAIIKNVSPDTAPNSKQTGNNSLPQEGNITLMKTPIKSTQPDGKDLVTDKIGTSSRSARNQFTHERAPMANLPEAPQNSIGSTENGIPLIRPAESEITEPAMNKNDQSNKAEVLVFSDTALNGNQNHKSHLSKDDNLLMKESPTTSIRKGREDSLQVKIRASLPILADTNQPTSGKNVGTPKHVPGEVLKSSPSLSENGMGLETAVHSYKNALLKKPATLNTVKNNEGGIKKIEATAPILPAHTVNTQDTDSSKQSLFDSSGFEYTNSELTSPFLGKRLANSEPKITPVVDDISPKATIVKFDTDTNGIMLRNKVDEIAKKDINTKNEPKHGPRKVQVQDLNSDKNPQIGSTFTNQEIPAKEISVPKNQESSSEIVEGGILTLKEE</sequence>
<feature type="region of interest" description="Disordered" evidence="1">
    <location>
        <begin position="762"/>
        <end position="784"/>
    </location>
</feature>
<reference evidence="3" key="1">
    <citation type="submission" date="2009-11" db="EMBL/GenBank/DDBJ databases">
        <authorList>
            <consortium name="The Broad Institute Genome Sequencing Platform"/>
            <person name="Ward D."/>
            <person name="Feldgarden M."/>
            <person name="Earl A."/>
            <person name="Young S.K."/>
            <person name="Zeng Q."/>
            <person name="Koehrsen M."/>
            <person name="Alvarado L."/>
            <person name="Berlin A."/>
            <person name="Bochicchio J."/>
            <person name="Borenstein D."/>
            <person name="Chapman S.B."/>
            <person name="Chen Z."/>
            <person name="Engels R."/>
            <person name="Freedman E."/>
            <person name="Gellesch M."/>
            <person name="Goldberg J."/>
            <person name="Griggs A."/>
            <person name="Gujja S."/>
            <person name="Heilman E."/>
            <person name="Heiman D."/>
            <person name="Hepburn T."/>
            <person name="Howarth C."/>
            <person name="Jen D."/>
            <person name="Larson L."/>
            <person name="Lewis B."/>
            <person name="Mehta T."/>
            <person name="Park D."/>
            <person name="Pearson M."/>
            <person name="Roberts A."/>
            <person name="Saif S."/>
            <person name="Shea T."/>
            <person name="Shenoy N."/>
            <person name="Sisk P."/>
            <person name="Stolte C."/>
            <person name="Sykes S."/>
            <person name="Thomson T."/>
            <person name="Walk T."/>
            <person name="White J."/>
            <person name="Yandava C."/>
            <person name="Izard J."/>
            <person name="Baranova O.V."/>
            <person name="Blanton J.M."/>
            <person name="Tanner A.C."/>
            <person name="Dewhirst F.E."/>
            <person name="Haas B."/>
            <person name="Nusbaum C."/>
            <person name="Birren B."/>
        </authorList>
    </citation>
    <scope>NUCLEOTIDE SEQUENCE [LARGE SCALE GENOMIC DNA]</scope>
    <source>
        <strain evidence="3">1-1 BBBD Race 1</strain>
    </source>
</reference>
<organism evidence="3">
    <name type="scientific">Puccinia triticina (isolate 1-1 / race 1 (BBBD))</name>
    <name type="common">Brown leaf rust fungus</name>
    <dbReference type="NCBI Taxonomy" id="630390"/>
    <lineage>
        <taxon>Eukaryota</taxon>
        <taxon>Fungi</taxon>
        <taxon>Dikarya</taxon>
        <taxon>Basidiomycota</taxon>
        <taxon>Pucciniomycotina</taxon>
        <taxon>Pucciniomycetes</taxon>
        <taxon>Pucciniales</taxon>
        <taxon>Pucciniaceae</taxon>
        <taxon>Puccinia</taxon>
    </lineage>
</organism>
<feature type="compositionally biased region" description="Polar residues" evidence="1">
    <location>
        <begin position="566"/>
        <end position="575"/>
    </location>
</feature>
<name>A0A180H065_PUCT1</name>
<evidence type="ECO:0000313" key="3">
    <source>
        <dbReference type="EMBL" id="OAV97693.1"/>
    </source>
</evidence>
<feature type="compositionally biased region" description="Polar residues" evidence="1">
    <location>
        <begin position="310"/>
        <end position="325"/>
    </location>
</feature>
<evidence type="ECO:0000256" key="1">
    <source>
        <dbReference type="SAM" id="MobiDB-lite"/>
    </source>
</evidence>
<keyword evidence="2" id="KW-0812">Transmembrane</keyword>
<dbReference type="EnsemblFungi" id="PTTG_25928-t43_1">
    <property type="protein sequence ID" value="PTTG_25928-t43_1-p1"/>
    <property type="gene ID" value="PTTG_25928"/>
</dbReference>
<feature type="transmembrane region" description="Helical" evidence="2">
    <location>
        <begin position="12"/>
        <end position="31"/>
    </location>
</feature>
<feature type="compositionally biased region" description="Basic and acidic residues" evidence="1">
    <location>
        <begin position="255"/>
        <end position="271"/>
    </location>
</feature>
<gene>
    <name evidence="3" type="ORF">PTTG_25928</name>
</gene>
<feature type="region of interest" description="Disordered" evidence="1">
    <location>
        <begin position="254"/>
        <end position="326"/>
    </location>
</feature>
<proteinExistence type="predicted"/>
<evidence type="ECO:0000313" key="4">
    <source>
        <dbReference type="EnsemblFungi" id="PTTG_25928-t43_1-p1"/>
    </source>
</evidence>
<dbReference type="AlphaFoldDB" id="A0A180H065"/>
<feature type="compositionally biased region" description="Polar residues" evidence="1">
    <location>
        <begin position="377"/>
        <end position="389"/>
    </location>
</feature>
<dbReference type="OrthoDB" id="2507695at2759"/>
<protein>
    <submittedName>
        <fullName evidence="3 4">Uncharacterized protein</fullName>
    </submittedName>
</protein>
<evidence type="ECO:0000256" key="2">
    <source>
        <dbReference type="SAM" id="Phobius"/>
    </source>
</evidence>
<dbReference type="VEuPathDB" id="FungiDB:PTTG_25928"/>